<dbReference type="GO" id="GO:0005730">
    <property type="term" value="C:nucleolus"/>
    <property type="evidence" value="ECO:0007669"/>
    <property type="project" value="TreeGrafter"/>
</dbReference>
<evidence type="ECO:0000313" key="4">
    <source>
        <dbReference type="Proteomes" id="UP000297245"/>
    </source>
</evidence>
<protein>
    <recommendedName>
        <fullName evidence="2">A to I editase domain-containing protein</fullName>
    </recommendedName>
</protein>
<dbReference type="PROSITE" id="PS50141">
    <property type="entry name" value="A_DEAMIN_EDITASE"/>
    <property type="match status" value="1"/>
</dbReference>
<dbReference type="PANTHER" id="PTHR10910:SF62">
    <property type="entry name" value="AT07585P-RELATED"/>
    <property type="match status" value="1"/>
</dbReference>
<dbReference type="OrthoDB" id="10268011at2759"/>
<evidence type="ECO:0000256" key="1">
    <source>
        <dbReference type="SAM" id="MobiDB-lite"/>
    </source>
</evidence>
<dbReference type="Proteomes" id="UP000297245">
    <property type="component" value="Unassembled WGS sequence"/>
</dbReference>
<dbReference type="GO" id="GO:0006382">
    <property type="term" value="P:adenosine to inosine editing"/>
    <property type="evidence" value="ECO:0007669"/>
    <property type="project" value="TreeGrafter"/>
</dbReference>
<dbReference type="PANTHER" id="PTHR10910">
    <property type="entry name" value="EUKARYOTE SPECIFIC DSRNA BINDING PROTEIN"/>
    <property type="match status" value="1"/>
</dbReference>
<dbReference type="GO" id="GO:0006396">
    <property type="term" value="P:RNA processing"/>
    <property type="evidence" value="ECO:0007669"/>
    <property type="project" value="InterPro"/>
</dbReference>
<dbReference type="GO" id="GO:0003725">
    <property type="term" value="F:double-stranded RNA binding"/>
    <property type="evidence" value="ECO:0007669"/>
    <property type="project" value="TreeGrafter"/>
</dbReference>
<evidence type="ECO:0000313" key="3">
    <source>
        <dbReference type="EMBL" id="THU83248.1"/>
    </source>
</evidence>
<keyword evidence="4" id="KW-1185">Reference proteome</keyword>
<dbReference type="GO" id="GO:0003726">
    <property type="term" value="F:double-stranded RNA adenosine deaminase activity"/>
    <property type="evidence" value="ECO:0007669"/>
    <property type="project" value="TreeGrafter"/>
</dbReference>
<organism evidence="3 4">
    <name type="scientific">Dendrothele bispora (strain CBS 962.96)</name>
    <dbReference type="NCBI Taxonomy" id="1314807"/>
    <lineage>
        <taxon>Eukaryota</taxon>
        <taxon>Fungi</taxon>
        <taxon>Dikarya</taxon>
        <taxon>Basidiomycota</taxon>
        <taxon>Agaricomycotina</taxon>
        <taxon>Agaricomycetes</taxon>
        <taxon>Agaricomycetidae</taxon>
        <taxon>Agaricales</taxon>
        <taxon>Agaricales incertae sedis</taxon>
        <taxon>Dendrothele</taxon>
    </lineage>
</organism>
<reference evidence="3 4" key="1">
    <citation type="journal article" date="2019" name="Nat. Ecol. Evol.">
        <title>Megaphylogeny resolves global patterns of mushroom evolution.</title>
        <authorList>
            <person name="Varga T."/>
            <person name="Krizsan K."/>
            <person name="Foldi C."/>
            <person name="Dima B."/>
            <person name="Sanchez-Garcia M."/>
            <person name="Sanchez-Ramirez S."/>
            <person name="Szollosi G.J."/>
            <person name="Szarkandi J.G."/>
            <person name="Papp V."/>
            <person name="Albert L."/>
            <person name="Andreopoulos W."/>
            <person name="Angelini C."/>
            <person name="Antonin V."/>
            <person name="Barry K.W."/>
            <person name="Bougher N.L."/>
            <person name="Buchanan P."/>
            <person name="Buyck B."/>
            <person name="Bense V."/>
            <person name="Catcheside P."/>
            <person name="Chovatia M."/>
            <person name="Cooper J."/>
            <person name="Damon W."/>
            <person name="Desjardin D."/>
            <person name="Finy P."/>
            <person name="Geml J."/>
            <person name="Haridas S."/>
            <person name="Hughes K."/>
            <person name="Justo A."/>
            <person name="Karasinski D."/>
            <person name="Kautmanova I."/>
            <person name="Kiss B."/>
            <person name="Kocsube S."/>
            <person name="Kotiranta H."/>
            <person name="LaButti K.M."/>
            <person name="Lechner B.E."/>
            <person name="Liimatainen K."/>
            <person name="Lipzen A."/>
            <person name="Lukacs Z."/>
            <person name="Mihaltcheva S."/>
            <person name="Morgado L.N."/>
            <person name="Niskanen T."/>
            <person name="Noordeloos M.E."/>
            <person name="Ohm R.A."/>
            <person name="Ortiz-Santana B."/>
            <person name="Ovrebo C."/>
            <person name="Racz N."/>
            <person name="Riley R."/>
            <person name="Savchenko A."/>
            <person name="Shiryaev A."/>
            <person name="Soop K."/>
            <person name="Spirin V."/>
            <person name="Szebenyi C."/>
            <person name="Tomsovsky M."/>
            <person name="Tulloss R.E."/>
            <person name="Uehling J."/>
            <person name="Grigoriev I.V."/>
            <person name="Vagvolgyi C."/>
            <person name="Papp T."/>
            <person name="Martin F.M."/>
            <person name="Miettinen O."/>
            <person name="Hibbett D.S."/>
            <person name="Nagy L.G."/>
        </authorList>
    </citation>
    <scope>NUCLEOTIDE SEQUENCE [LARGE SCALE GENOMIC DNA]</scope>
    <source>
        <strain evidence="3 4">CBS 962.96</strain>
    </source>
</reference>
<dbReference type="AlphaFoldDB" id="A0A4S8L5B3"/>
<sequence length="465" mass="51016">MFLNHDEAIEQILATYSSLKFSPPPSQWTILASFFLKNTSTDVVKVISVATGTKCLPTSRYPMQGEALHDSHAEVLARRGAVRWFMEEVIRSARGVESQWLARREDEDGRRQKYALREDVKLILYVSTVPCGDASTRYLAAFQDPEMAALKDSSRPATVEAPDVGLATRGRDNYLLYGVLRTKPGRADSPPTLCMSCSDKIAAWNVLGIQGALGSSFLEPLYLNEVVIGEVPEQMRGVVKEDCERALWGRLDVGDFGSRVESLPGKYALHKPLISFTSVPFIHSRATMVEAGAIVSGSCNDSLCWFADASGLAFEVLINGYRRGVSPKHRLRDKSLPLLCKLSMFKLFNRVQSATASHVAGTPVDSCERTVRTAYAPEDVVDTSLANQAIFAVPSSSMPPSVAADSETETSREPVTSESGSTYFETKQSILEYQSLKDLLIGANSGPFVGWVKSGEKWETFPSQC</sequence>
<feature type="region of interest" description="Disordered" evidence="1">
    <location>
        <begin position="396"/>
        <end position="421"/>
    </location>
</feature>
<feature type="compositionally biased region" description="Low complexity" evidence="1">
    <location>
        <begin position="396"/>
        <end position="405"/>
    </location>
</feature>
<evidence type="ECO:0000259" key="2">
    <source>
        <dbReference type="PROSITE" id="PS50141"/>
    </source>
</evidence>
<dbReference type="Pfam" id="PF02137">
    <property type="entry name" value="A_deamin"/>
    <property type="match status" value="1"/>
</dbReference>
<proteinExistence type="predicted"/>
<dbReference type="InterPro" id="IPR002466">
    <property type="entry name" value="A_deamin"/>
</dbReference>
<name>A0A4S8L5B3_DENBC</name>
<gene>
    <name evidence="3" type="ORF">K435DRAFT_831518</name>
</gene>
<dbReference type="GO" id="GO:0008251">
    <property type="term" value="F:tRNA-specific adenosine deaminase activity"/>
    <property type="evidence" value="ECO:0007669"/>
    <property type="project" value="TreeGrafter"/>
</dbReference>
<dbReference type="GO" id="GO:0005737">
    <property type="term" value="C:cytoplasm"/>
    <property type="evidence" value="ECO:0007669"/>
    <property type="project" value="TreeGrafter"/>
</dbReference>
<dbReference type="SMART" id="SM00552">
    <property type="entry name" value="ADEAMc"/>
    <property type="match status" value="1"/>
</dbReference>
<accession>A0A4S8L5B3</accession>
<dbReference type="EMBL" id="ML179675">
    <property type="protein sequence ID" value="THU83248.1"/>
    <property type="molecule type" value="Genomic_DNA"/>
</dbReference>
<feature type="domain" description="A to I editase" evidence="2">
    <location>
        <begin position="48"/>
        <end position="358"/>
    </location>
</feature>